<dbReference type="InterPro" id="IPR001708">
    <property type="entry name" value="YidC/ALB3/OXA1/COX18"/>
</dbReference>
<dbReference type="NCBIfam" id="TIGR03592">
    <property type="entry name" value="yidC_oxa1_cterm"/>
    <property type="match status" value="1"/>
</dbReference>
<reference evidence="10 11" key="1">
    <citation type="journal article" date="2010" name="Nature">
        <title>The Ectocarpus genome and the independent evolution of multicellularity in brown algae.</title>
        <authorList>
            <person name="Cock J.M."/>
            <person name="Sterck L."/>
            <person name="Rouze P."/>
            <person name="Scornet D."/>
            <person name="Allen A.E."/>
            <person name="Amoutzias G."/>
            <person name="Anthouard V."/>
            <person name="Artiguenave F."/>
            <person name="Aury J.M."/>
            <person name="Badger J.H."/>
            <person name="Beszteri B."/>
            <person name="Billiau K."/>
            <person name="Bonnet E."/>
            <person name="Bothwell J.H."/>
            <person name="Bowler C."/>
            <person name="Boyen C."/>
            <person name="Brownlee C."/>
            <person name="Carrano C.J."/>
            <person name="Charrier B."/>
            <person name="Cho G.Y."/>
            <person name="Coelho S.M."/>
            <person name="Collen J."/>
            <person name="Corre E."/>
            <person name="Da Silva C."/>
            <person name="Delage L."/>
            <person name="Delaroque N."/>
            <person name="Dittami S.M."/>
            <person name="Doulbeau S."/>
            <person name="Elias M."/>
            <person name="Farnham G."/>
            <person name="Gachon C.M."/>
            <person name="Gschloessl B."/>
            <person name="Heesch S."/>
            <person name="Jabbari K."/>
            <person name="Jubin C."/>
            <person name="Kawai H."/>
            <person name="Kimura K."/>
            <person name="Kloareg B."/>
            <person name="Kupper F.C."/>
            <person name="Lang D."/>
            <person name="Le Bail A."/>
            <person name="Leblanc C."/>
            <person name="Lerouge P."/>
            <person name="Lohr M."/>
            <person name="Lopez P.J."/>
            <person name="Martens C."/>
            <person name="Maumus F."/>
            <person name="Michel G."/>
            <person name="Miranda-Saavedra D."/>
            <person name="Morales J."/>
            <person name="Moreau H."/>
            <person name="Motomura T."/>
            <person name="Nagasato C."/>
            <person name="Napoli C.A."/>
            <person name="Nelson D.R."/>
            <person name="Nyvall-Collen P."/>
            <person name="Peters A.F."/>
            <person name="Pommier C."/>
            <person name="Potin P."/>
            <person name="Poulain J."/>
            <person name="Quesneville H."/>
            <person name="Read B."/>
            <person name="Rensing S.A."/>
            <person name="Ritter A."/>
            <person name="Rousvoal S."/>
            <person name="Samanta M."/>
            <person name="Samson G."/>
            <person name="Schroeder D.C."/>
            <person name="Segurens B."/>
            <person name="Strittmatter M."/>
            <person name="Tonon T."/>
            <person name="Tregear J.W."/>
            <person name="Valentin K."/>
            <person name="von Dassow P."/>
            <person name="Yamagishi T."/>
            <person name="Van de Peer Y."/>
            <person name="Wincker P."/>
        </authorList>
    </citation>
    <scope>NUCLEOTIDE SEQUENCE [LARGE SCALE GENOMIC DNA]</scope>
    <source>
        <strain evidence="11">Ec32 / CCAP1310/4</strain>
    </source>
</reference>
<sequence length="449" mass="47770">MGRPLTALVAACAMANAGTVSAFAPPGLAVSARSRFVAANSWTSRSSAPAARPSASGARGLQAMVDPGMMHGVDPAWLHQVLTGIADGDVAAAVAEEAAKGGGGGFHPIQLLTGVTEGAITGLHDVLASMGVPSAYGISIICFTLFVKGITFPLTYQQLSSTTKMQTLGPKVKELQARYANNPEAANQAVQQLYQTENVNPLAGCLPALAQIPIFISLYRSLLNLAKENKLTESFLWIPSLEGPTFDSPPTEMMSWIKDWSDGAPKLGWHDTIAYMTIPIILVITQSISTRIMQPAKDPSQPVDESQAASQNIVKFLPLMIGWFSLSVPSALGLYWILNNFISTATSVFIRNQIADETGDPNMKAPKITLPFMEEEPEVVTMPIPREALPDSAVVEETKGFVPTPATLDAEVEGEIVKEDGAPAPPVSAASAKPPKGSKKKRKKKRARK</sequence>
<evidence type="ECO:0000313" key="11">
    <source>
        <dbReference type="Proteomes" id="UP000002630"/>
    </source>
</evidence>
<keyword evidence="8" id="KW-0732">Signal</keyword>
<dbReference type="STRING" id="2880.D8LUC7"/>
<comment type="subcellular location">
    <subcellularLocation>
        <location evidence="1 5">Membrane</location>
        <topology evidence="1 5">Multi-pass membrane protein</topology>
    </subcellularLocation>
</comment>
<dbReference type="InterPro" id="IPR028055">
    <property type="entry name" value="YidC/Oxa/ALB_C"/>
</dbReference>
<dbReference type="GO" id="GO:0032977">
    <property type="term" value="F:membrane insertase activity"/>
    <property type="evidence" value="ECO:0007669"/>
    <property type="project" value="InterPro"/>
</dbReference>
<feature type="compositionally biased region" description="Basic residues" evidence="6">
    <location>
        <begin position="436"/>
        <end position="449"/>
    </location>
</feature>
<keyword evidence="2 5" id="KW-0812">Transmembrane</keyword>
<evidence type="ECO:0000256" key="6">
    <source>
        <dbReference type="SAM" id="MobiDB-lite"/>
    </source>
</evidence>
<dbReference type="OrthoDB" id="2148490at2759"/>
<dbReference type="GO" id="GO:0016020">
    <property type="term" value="C:membrane"/>
    <property type="evidence" value="ECO:0007669"/>
    <property type="project" value="UniProtKB-SubCell"/>
</dbReference>
<keyword evidence="4 7" id="KW-0472">Membrane</keyword>
<evidence type="ECO:0000313" key="10">
    <source>
        <dbReference type="EMBL" id="CBN75468.1"/>
    </source>
</evidence>
<proteinExistence type="inferred from homology"/>
<dbReference type="EMBL" id="FN649232">
    <property type="protein sequence ID" value="CBN75468.1"/>
    <property type="molecule type" value="Genomic_DNA"/>
</dbReference>
<organism evidence="10 11">
    <name type="scientific">Ectocarpus siliculosus</name>
    <name type="common">Brown alga</name>
    <name type="synonym">Conferva siliculosa</name>
    <dbReference type="NCBI Taxonomy" id="2880"/>
    <lineage>
        <taxon>Eukaryota</taxon>
        <taxon>Sar</taxon>
        <taxon>Stramenopiles</taxon>
        <taxon>Ochrophyta</taxon>
        <taxon>PX clade</taxon>
        <taxon>Phaeophyceae</taxon>
        <taxon>Ectocarpales</taxon>
        <taxon>Ectocarpaceae</taxon>
        <taxon>Ectocarpus</taxon>
    </lineage>
</organism>
<feature type="chain" id="PRO_5003117557" evidence="8">
    <location>
        <begin position="23"/>
        <end position="449"/>
    </location>
</feature>
<comment type="similarity">
    <text evidence="5">Belongs to the OXA1/ALB3/YidC family.</text>
</comment>
<dbReference type="Proteomes" id="UP000002630">
    <property type="component" value="Linkage Group LG17"/>
</dbReference>
<evidence type="ECO:0000256" key="8">
    <source>
        <dbReference type="SAM" id="SignalP"/>
    </source>
</evidence>
<dbReference type="PANTHER" id="PTHR12428">
    <property type="entry name" value="OXA1"/>
    <property type="match status" value="1"/>
</dbReference>
<dbReference type="PANTHER" id="PTHR12428:SF14">
    <property type="entry name" value="ALBINO3-LIKE PROTEIN 1, CHLOROPLASTIC"/>
    <property type="match status" value="1"/>
</dbReference>
<dbReference type="Pfam" id="PF02096">
    <property type="entry name" value="60KD_IMP"/>
    <property type="match status" value="1"/>
</dbReference>
<dbReference type="EMBL" id="FN649742">
    <property type="protein sequence ID" value="CBN75468.1"/>
    <property type="molecule type" value="Genomic_DNA"/>
</dbReference>
<dbReference type="eggNOG" id="KOG1239">
    <property type="taxonomic scope" value="Eukaryota"/>
</dbReference>
<dbReference type="CDD" id="cd20070">
    <property type="entry name" value="5TM_YidC_Alb3"/>
    <property type="match status" value="1"/>
</dbReference>
<feature type="region of interest" description="Disordered" evidence="6">
    <location>
        <begin position="412"/>
        <end position="449"/>
    </location>
</feature>
<evidence type="ECO:0000256" key="4">
    <source>
        <dbReference type="ARBA" id="ARBA00023136"/>
    </source>
</evidence>
<keyword evidence="3 7" id="KW-1133">Transmembrane helix</keyword>
<evidence type="ECO:0000256" key="3">
    <source>
        <dbReference type="ARBA" id="ARBA00022989"/>
    </source>
</evidence>
<name>D8LUC7_ECTSI</name>
<dbReference type="InterPro" id="IPR047196">
    <property type="entry name" value="YidC_ALB_C"/>
</dbReference>
<feature type="domain" description="Membrane insertase YidC/Oxa/ALB C-terminal" evidence="9">
    <location>
        <begin position="136"/>
        <end position="351"/>
    </location>
</feature>
<feature type="transmembrane region" description="Helical" evidence="7">
    <location>
        <begin position="316"/>
        <end position="338"/>
    </location>
</feature>
<evidence type="ECO:0000256" key="7">
    <source>
        <dbReference type="SAM" id="Phobius"/>
    </source>
</evidence>
<protein>
    <submittedName>
        <fullName evidence="10">Alb3 homolog, thylakoidal inner membrane insertase</fullName>
    </submittedName>
</protein>
<evidence type="ECO:0000256" key="1">
    <source>
        <dbReference type="ARBA" id="ARBA00004141"/>
    </source>
</evidence>
<keyword evidence="11" id="KW-1185">Reference proteome</keyword>
<dbReference type="InParanoid" id="D8LUC7"/>
<evidence type="ECO:0000259" key="9">
    <source>
        <dbReference type="Pfam" id="PF02096"/>
    </source>
</evidence>
<accession>D8LUC7</accession>
<dbReference type="GO" id="GO:0051205">
    <property type="term" value="P:protein insertion into membrane"/>
    <property type="evidence" value="ECO:0007669"/>
    <property type="project" value="TreeGrafter"/>
</dbReference>
<evidence type="ECO:0000256" key="5">
    <source>
        <dbReference type="RuleBase" id="RU003945"/>
    </source>
</evidence>
<dbReference type="AlphaFoldDB" id="D8LUC7"/>
<gene>
    <name evidence="10" type="primary">Alb3</name>
    <name evidence="10" type="ORF">Esi_0099_0095</name>
</gene>
<dbReference type="OMA" id="CAMANAG"/>
<evidence type="ECO:0000256" key="2">
    <source>
        <dbReference type="ARBA" id="ARBA00022692"/>
    </source>
</evidence>
<feature type="signal peptide" evidence="8">
    <location>
        <begin position="1"/>
        <end position="22"/>
    </location>
</feature>